<organism evidence="1 2">
    <name type="scientific">Kibdelosporangium lantanae</name>
    <dbReference type="NCBI Taxonomy" id="1497396"/>
    <lineage>
        <taxon>Bacteria</taxon>
        <taxon>Bacillati</taxon>
        <taxon>Actinomycetota</taxon>
        <taxon>Actinomycetes</taxon>
        <taxon>Pseudonocardiales</taxon>
        <taxon>Pseudonocardiaceae</taxon>
        <taxon>Kibdelosporangium</taxon>
    </lineage>
</organism>
<dbReference type="EMBL" id="JBHTIS010004362">
    <property type="protein sequence ID" value="MFD1052372.1"/>
    <property type="molecule type" value="Genomic_DNA"/>
</dbReference>
<feature type="non-terminal residue" evidence="1">
    <location>
        <position position="73"/>
    </location>
</feature>
<dbReference type="SUPFAM" id="SSF55781">
    <property type="entry name" value="GAF domain-like"/>
    <property type="match status" value="1"/>
</dbReference>
<gene>
    <name evidence="1" type="ORF">ACFQ1S_45720</name>
</gene>
<dbReference type="InterPro" id="IPR029016">
    <property type="entry name" value="GAF-like_dom_sf"/>
</dbReference>
<dbReference type="Gene3D" id="3.30.450.40">
    <property type="match status" value="1"/>
</dbReference>
<proteinExistence type="predicted"/>
<keyword evidence="2" id="KW-1185">Reference proteome</keyword>
<protein>
    <submittedName>
        <fullName evidence="1">Diguanylate phosphodiesterase</fullName>
    </submittedName>
</protein>
<accession>A0ABW3MQU3</accession>
<dbReference type="Proteomes" id="UP001597045">
    <property type="component" value="Unassembled WGS sequence"/>
</dbReference>
<sequence>MASHSGAAAEPYPLVRRQRELASLYATAKSLTALGELDEVLQSIVHHAHDLIGTDFTYLSLVGADGRLSARAS</sequence>
<name>A0ABW3MQU3_9PSEU</name>
<evidence type="ECO:0000313" key="1">
    <source>
        <dbReference type="EMBL" id="MFD1052372.1"/>
    </source>
</evidence>
<evidence type="ECO:0000313" key="2">
    <source>
        <dbReference type="Proteomes" id="UP001597045"/>
    </source>
</evidence>
<comment type="caution">
    <text evidence="1">The sequence shown here is derived from an EMBL/GenBank/DDBJ whole genome shotgun (WGS) entry which is preliminary data.</text>
</comment>
<reference evidence="2" key="1">
    <citation type="journal article" date="2019" name="Int. J. Syst. Evol. Microbiol.">
        <title>The Global Catalogue of Microorganisms (GCM) 10K type strain sequencing project: providing services to taxonomists for standard genome sequencing and annotation.</title>
        <authorList>
            <consortium name="The Broad Institute Genomics Platform"/>
            <consortium name="The Broad Institute Genome Sequencing Center for Infectious Disease"/>
            <person name="Wu L."/>
            <person name="Ma J."/>
        </authorList>
    </citation>
    <scope>NUCLEOTIDE SEQUENCE [LARGE SCALE GENOMIC DNA]</scope>
    <source>
        <strain evidence="2">JCM 31486</strain>
    </source>
</reference>